<feature type="region of interest" description="Disordered" evidence="1">
    <location>
        <begin position="535"/>
        <end position="627"/>
    </location>
</feature>
<dbReference type="EMBL" id="CAGI01000132">
    <property type="protein sequence ID" value="CCF48238.1"/>
    <property type="molecule type" value="Genomic_DNA"/>
</dbReference>
<evidence type="ECO:0000313" key="4">
    <source>
        <dbReference type="Proteomes" id="UP000006174"/>
    </source>
</evidence>
<feature type="region of interest" description="Disordered" evidence="1">
    <location>
        <begin position="177"/>
        <end position="214"/>
    </location>
</feature>
<dbReference type="InterPro" id="IPR001810">
    <property type="entry name" value="F-box_dom"/>
</dbReference>
<feature type="region of interest" description="Disordered" evidence="1">
    <location>
        <begin position="1"/>
        <end position="41"/>
    </location>
</feature>
<feature type="compositionally biased region" description="Low complexity" evidence="1">
    <location>
        <begin position="11"/>
        <end position="37"/>
    </location>
</feature>
<gene>
    <name evidence="3" type="ORF">UHOR_05930</name>
</gene>
<dbReference type="AlphaFoldDB" id="I2FMU5"/>
<feature type="compositionally biased region" description="Basic and acidic residues" evidence="1">
    <location>
        <begin position="490"/>
        <end position="505"/>
    </location>
</feature>
<proteinExistence type="predicted"/>
<comment type="caution">
    <text evidence="3">The sequence shown here is derived from an EMBL/GenBank/DDBJ whole genome shotgun (WGS) entry which is preliminary data.</text>
</comment>
<feature type="compositionally biased region" description="Polar residues" evidence="1">
    <location>
        <begin position="649"/>
        <end position="665"/>
    </location>
</feature>
<keyword evidence="4" id="KW-1185">Reference proteome</keyword>
<dbReference type="OMA" id="GHEYMSL"/>
<feature type="region of interest" description="Disordered" evidence="1">
    <location>
        <begin position="438"/>
        <end position="523"/>
    </location>
</feature>
<sequence length="665" mass="71440">MSAVPLARSKSAGASFTSAQSSSTSTPASSQPSSAPSHAKPELPNELLRHIFLYCDPATLYIGIRALNRSWKHAVEHELIATHFANKDWRVGLRVTRKLPSTLSQAEVAQAQREQADEELYRFNLLNRPGAREPFNINAQPRTVTHVIPLSFKGYDPENVSLRFDTDSTWHSLFQVSQPQSDEQGEAAPAGNHANAADDDSHSDSESDSDQETQSNAIAGNTTLAPPATAAGAAAARARARAESARLELDFGLVWRFPDDGQDADVYQIKKGDAESWGQPDPENGWLSRFYCSNFDTVSSAAPSGTASPVVLQSTPLTRRVRSSRLHSSVERRMHDVIDDDQGFSPAQMIWSDQGHEYMSLHLSLGMEFFVRRSARANQLVRRLEAAAAAADARDVVAQLTRKLKKGKNKKSGLSSLNPSAAGSVAASGWATPLQVASPPLQVASPPPSRITASADPRRRAIQNSLGKDMHRVASSSKLASDSASGSESWSRKAKDAFRTDKDAADQEQVTRTPEQSASAPNLLAPSMAVSRYNSVAPSRQGGGTVGTGSSYGTKSRNGGTGNTSRAGASSAPRATFQAKLLRAERMPSRPSTPAPPPAGEKESSDSATADRTPSDRAGWTGGDKFGRGAYRIAQEWSEELESDKFQEALSSSGVTTPVTWTWSR</sequence>
<dbReference type="eggNOG" id="ENOG502R2GI">
    <property type="taxonomic scope" value="Eukaryota"/>
</dbReference>
<dbReference type="InterPro" id="IPR036047">
    <property type="entry name" value="F-box-like_dom_sf"/>
</dbReference>
<dbReference type="OrthoDB" id="3363523at2759"/>
<feature type="compositionally biased region" description="Low complexity" evidence="1">
    <location>
        <begin position="474"/>
        <end position="489"/>
    </location>
</feature>
<organism evidence="3 4">
    <name type="scientific">Ustilago hordei</name>
    <name type="common">Barley covered smut fungus</name>
    <dbReference type="NCBI Taxonomy" id="120017"/>
    <lineage>
        <taxon>Eukaryota</taxon>
        <taxon>Fungi</taxon>
        <taxon>Dikarya</taxon>
        <taxon>Basidiomycota</taxon>
        <taxon>Ustilaginomycotina</taxon>
        <taxon>Ustilaginomycetes</taxon>
        <taxon>Ustilaginales</taxon>
        <taxon>Ustilaginaceae</taxon>
        <taxon>Ustilago</taxon>
    </lineage>
</organism>
<feature type="domain" description="F-box" evidence="2">
    <location>
        <begin position="42"/>
        <end position="76"/>
    </location>
</feature>
<dbReference type="Proteomes" id="UP000006174">
    <property type="component" value="Unassembled WGS sequence"/>
</dbReference>
<dbReference type="SUPFAM" id="SSF81383">
    <property type="entry name" value="F-box domain"/>
    <property type="match status" value="1"/>
</dbReference>
<accession>I2FMU5</accession>
<protein>
    <recommendedName>
        <fullName evidence="2">F-box domain-containing protein</fullName>
    </recommendedName>
</protein>
<reference evidence="3 4" key="1">
    <citation type="journal article" date="2012" name="Plant Cell">
        <title>Genome comparison of barley and maize smut fungi reveals targeted loss of RNA silencing components and species-specific presence of transposable elements.</title>
        <authorList>
            <person name="Laurie J.D."/>
            <person name="Ali S."/>
            <person name="Linning R."/>
            <person name="Mannhaupt G."/>
            <person name="Wong P."/>
            <person name="Gueldener U."/>
            <person name="Muensterkoetter M."/>
            <person name="Moore R."/>
            <person name="Kahmann R."/>
            <person name="Bakkeren G."/>
            <person name="Schirawski J."/>
        </authorList>
    </citation>
    <scope>NUCLEOTIDE SEQUENCE [LARGE SCALE GENOMIC DNA]</scope>
    <source>
        <strain evidence="4">Uh4875-4</strain>
    </source>
</reference>
<name>I2FMU5_USTHO</name>
<feature type="compositionally biased region" description="Low complexity" evidence="1">
    <location>
        <begin position="186"/>
        <end position="195"/>
    </location>
</feature>
<feature type="region of interest" description="Disordered" evidence="1">
    <location>
        <begin position="640"/>
        <end position="665"/>
    </location>
</feature>
<dbReference type="CDD" id="cd09917">
    <property type="entry name" value="F-box_SF"/>
    <property type="match status" value="1"/>
</dbReference>
<evidence type="ECO:0000313" key="3">
    <source>
        <dbReference type="EMBL" id="CCF48238.1"/>
    </source>
</evidence>
<dbReference type="Pfam" id="PF00646">
    <property type="entry name" value="F-box"/>
    <property type="match status" value="1"/>
</dbReference>
<dbReference type="HOGENOM" id="CLU_413386_0_0_1"/>
<feature type="compositionally biased region" description="Polar residues" evidence="1">
    <location>
        <begin position="508"/>
        <end position="520"/>
    </location>
</feature>
<evidence type="ECO:0000259" key="2">
    <source>
        <dbReference type="Pfam" id="PF00646"/>
    </source>
</evidence>
<evidence type="ECO:0000256" key="1">
    <source>
        <dbReference type="SAM" id="MobiDB-lite"/>
    </source>
</evidence>